<evidence type="ECO:0000313" key="2">
    <source>
        <dbReference type="EMBL" id="ASN27618.1"/>
    </source>
</evidence>
<keyword evidence="3" id="KW-1185">Reference proteome</keyword>
<gene>
    <name evidence="2" type="ORF">LK07_30310</name>
</gene>
<dbReference type="EMBL" id="CP022433">
    <property type="protein sequence ID" value="ASN27618.1"/>
    <property type="molecule type" value="Genomic_DNA"/>
</dbReference>
<accession>A0A221P6J0</accession>
<keyword evidence="1" id="KW-0732">Signal</keyword>
<dbReference type="InterPro" id="IPR035992">
    <property type="entry name" value="Ricin_B-like_lectins"/>
</dbReference>
<dbReference type="OrthoDB" id="4257454at2"/>
<sequence length="168" mass="17946">MAALSAAFLTATPAAHAAHAHANQQGASPVGSFVLANAGQHKVLCADPNSNRATVEPLTANIDPYCLWRQNGSDNQLTMYSPAKRMVLSLSHSKPFSNGEQVFLEPGTGASYQQWHWGHSGGSGLIGLPLLAYDDQDFNLNAHNGYATITRSNQPTRQDQSWSTISVG</sequence>
<dbReference type="Proteomes" id="UP000031501">
    <property type="component" value="Chromosome"/>
</dbReference>
<dbReference type="SUPFAM" id="SSF50370">
    <property type="entry name" value="Ricin B-like lectins"/>
    <property type="match status" value="1"/>
</dbReference>
<organism evidence="2 3">
    <name type="scientific">Streptomyces pluripotens</name>
    <dbReference type="NCBI Taxonomy" id="1355015"/>
    <lineage>
        <taxon>Bacteria</taxon>
        <taxon>Bacillati</taxon>
        <taxon>Actinomycetota</taxon>
        <taxon>Actinomycetes</taxon>
        <taxon>Kitasatosporales</taxon>
        <taxon>Streptomycetaceae</taxon>
        <taxon>Streptomyces</taxon>
    </lineage>
</organism>
<reference evidence="2 3" key="1">
    <citation type="submission" date="2017-07" db="EMBL/GenBank/DDBJ databases">
        <title>Genome sequence of Streptomyces pluripotens MUSC 137T.</title>
        <authorList>
            <person name="Ser H.-L."/>
            <person name="Lee L.-H."/>
        </authorList>
    </citation>
    <scope>NUCLEOTIDE SEQUENCE [LARGE SCALE GENOMIC DNA]</scope>
    <source>
        <strain evidence="2 3">MUSC 137</strain>
    </source>
</reference>
<evidence type="ECO:0008006" key="4">
    <source>
        <dbReference type="Google" id="ProtNLM"/>
    </source>
</evidence>
<name>A0A221P6J0_9ACTN</name>
<dbReference type="RefSeq" id="WP_039648670.1">
    <property type="nucleotide sequence ID" value="NZ_CP021080.1"/>
</dbReference>
<feature type="signal peptide" evidence="1">
    <location>
        <begin position="1"/>
        <end position="17"/>
    </location>
</feature>
<proteinExistence type="predicted"/>
<dbReference type="KEGG" id="splu:LK06_029140"/>
<feature type="chain" id="PRO_5011254330" description="Ricin B lectin domain-containing protein" evidence="1">
    <location>
        <begin position="18"/>
        <end position="168"/>
    </location>
</feature>
<protein>
    <recommendedName>
        <fullName evidence="4">Ricin B lectin domain-containing protein</fullName>
    </recommendedName>
</protein>
<evidence type="ECO:0000256" key="1">
    <source>
        <dbReference type="SAM" id="SignalP"/>
    </source>
</evidence>
<evidence type="ECO:0000313" key="3">
    <source>
        <dbReference type="Proteomes" id="UP000031501"/>
    </source>
</evidence>
<dbReference type="AlphaFoldDB" id="A0A221P6J0"/>